<reference evidence="2 3" key="1">
    <citation type="submission" date="2023-07" db="EMBL/GenBank/DDBJ databases">
        <title>Comparative genomics of wheat-associated soil bacteria to identify genetic determinants of phenazine resistance.</title>
        <authorList>
            <person name="Mouncey N."/>
        </authorList>
    </citation>
    <scope>NUCLEOTIDE SEQUENCE [LARGE SCALE GENOMIC DNA]</scope>
    <source>
        <strain evidence="2 3">V2I4</strain>
    </source>
</reference>
<gene>
    <name evidence="2" type="ORF">QF035_007047</name>
</gene>
<evidence type="ECO:0000313" key="3">
    <source>
        <dbReference type="Proteomes" id="UP001230328"/>
    </source>
</evidence>
<evidence type="ECO:0000313" key="2">
    <source>
        <dbReference type="EMBL" id="MDQ1029465.1"/>
    </source>
</evidence>
<protein>
    <submittedName>
        <fullName evidence="2">Uncharacterized protein</fullName>
    </submittedName>
</protein>
<organism evidence="2 3">
    <name type="scientific">Streptomyces umbrinus</name>
    <dbReference type="NCBI Taxonomy" id="67370"/>
    <lineage>
        <taxon>Bacteria</taxon>
        <taxon>Bacillati</taxon>
        <taxon>Actinomycetota</taxon>
        <taxon>Actinomycetes</taxon>
        <taxon>Kitasatosporales</taxon>
        <taxon>Streptomycetaceae</taxon>
        <taxon>Streptomyces</taxon>
        <taxon>Streptomyces phaeochromogenes group</taxon>
    </lineage>
</organism>
<sequence length="129" mass="13626">MTTRRLRPRAALSAGTPPWSPVWPGCSTASSRPTRTTAGLVSTPTVSRLIDTLAGAGPRALAAIGRVDPPSDGPGRERLVRVAGTALDVVPARVEAMRSKVKRLMVRGWLIERQPGRFTIAARMSGCGA</sequence>
<comment type="caution">
    <text evidence="2">The sequence shown here is derived from an EMBL/GenBank/DDBJ whole genome shotgun (WGS) entry which is preliminary data.</text>
</comment>
<feature type="region of interest" description="Disordered" evidence="1">
    <location>
        <begin position="1"/>
        <end position="39"/>
    </location>
</feature>
<accession>A0ABU0T0W4</accession>
<proteinExistence type="predicted"/>
<name>A0ABU0T0W4_9ACTN</name>
<evidence type="ECO:0000256" key="1">
    <source>
        <dbReference type="SAM" id="MobiDB-lite"/>
    </source>
</evidence>
<keyword evidence="3" id="KW-1185">Reference proteome</keyword>
<dbReference type="Proteomes" id="UP001230328">
    <property type="component" value="Unassembled WGS sequence"/>
</dbReference>
<feature type="compositionally biased region" description="Low complexity" evidence="1">
    <location>
        <begin position="27"/>
        <end position="38"/>
    </location>
</feature>
<dbReference type="EMBL" id="JAUSZI010000002">
    <property type="protein sequence ID" value="MDQ1029465.1"/>
    <property type="molecule type" value="Genomic_DNA"/>
</dbReference>